<dbReference type="EMBL" id="JOJR01000151">
    <property type="protein sequence ID" value="RCN43620.1"/>
    <property type="molecule type" value="Genomic_DNA"/>
</dbReference>
<dbReference type="PRINTS" id="PR00837">
    <property type="entry name" value="V5TPXLIKE"/>
</dbReference>
<dbReference type="SUPFAM" id="SSF55797">
    <property type="entry name" value="PR-1-like"/>
    <property type="match status" value="1"/>
</dbReference>
<comment type="caution">
    <text evidence="2">The sequence shown here is derived from an EMBL/GenBank/DDBJ whole genome shotgun (WGS) entry which is preliminary data.</text>
</comment>
<dbReference type="Proteomes" id="UP000252519">
    <property type="component" value="Unassembled WGS sequence"/>
</dbReference>
<dbReference type="AlphaFoldDB" id="A0A368GKN6"/>
<dbReference type="STRING" id="29170.A0A368GKN6"/>
<protein>
    <submittedName>
        <fullName evidence="2">SCP-like protein</fullName>
    </submittedName>
</protein>
<organism evidence="2 3">
    <name type="scientific">Ancylostoma caninum</name>
    <name type="common">Dog hookworm</name>
    <dbReference type="NCBI Taxonomy" id="29170"/>
    <lineage>
        <taxon>Eukaryota</taxon>
        <taxon>Metazoa</taxon>
        <taxon>Ecdysozoa</taxon>
        <taxon>Nematoda</taxon>
        <taxon>Chromadorea</taxon>
        <taxon>Rhabditida</taxon>
        <taxon>Rhabditina</taxon>
        <taxon>Rhabditomorpha</taxon>
        <taxon>Strongyloidea</taxon>
        <taxon>Ancylostomatidae</taxon>
        <taxon>Ancylostomatinae</taxon>
        <taxon>Ancylostoma</taxon>
    </lineage>
</organism>
<sequence>MGQPIYELGNGCSSAKDCTTYVGSKCVDNLCVVLNKMCGKAFDKISNDDIRMIFLNEHNQLRGEVAQGKVKMSNGNMTRKAAKMRKLEYDCSLEMSAYRSAKSCEDTVGNTTVAENRKILNKISADFGASAESVVFYEWFFNEIGRNGYMIQETGSQNLFLPHLGIPHFANIVWDSHEKIGCVVYPCMKKNITSVVCHYWPKGGVYGRTIYTMGPTCNQCKLISATCEDGLCVLSK</sequence>
<dbReference type="CDD" id="cd05380">
    <property type="entry name" value="CAP_euk"/>
    <property type="match status" value="1"/>
</dbReference>
<dbReference type="Gene3D" id="3.40.33.10">
    <property type="entry name" value="CAP"/>
    <property type="match status" value="2"/>
</dbReference>
<dbReference type="PANTHER" id="PTHR10334">
    <property type="entry name" value="CYSTEINE-RICH SECRETORY PROTEIN-RELATED"/>
    <property type="match status" value="1"/>
</dbReference>
<dbReference type="InterPro" id="IPR001283">
    <property type="entry name" value="CRISP-related"/>
</dbReference>
<proteinExistence type="predicted"/>
<dbReference type="InterPro" id="IPR035940">
    <property type="entry name" value="CAP_sf"/>
</dbReference>
<dbReference type="OrthoDB" id="10412018at2759"/>
<feature type="domain" description="SCP" evidence="1">
    <location>
        <begin position="49"/>
        <end position="207"/>
    </location>
</feature>
<name>A0A368GKN6_ANCCA</name>
<keyword evidence="3" id="KW-1185">Reference proteome</keyword>
<accession>A0A368GKN6</accession>
<evidence type="ECO:0000313" key="2">
    <source>
        <dbReference type="EMBL" id="RCN43620.1"/>
    </source>
</evidence>
<evidence type="ECO:0000259" key="1">
    <source>
        <dbReference type="SMART" id="SM00198"/>
    </source>
</evidence>
<dbReference type="SMART" id="SM00198">
    <property type="entry name" value="SCP"/>
    <property type="match status" value="1"/>
</dbReference>
<dbReference type="InterPro" id="IPR014044">
    <property type="entry name" value="CAP_dom"/>
</dbReference>
<reference evidence="2 3" key="1">
    <citation type="submission" date="2014-10" db="EMBL/GenBank/DDBJ databases">
        <title>Draft genome of the hookworm Ancylostoma caninum.</title>
        <authorList>
            <person name="Mitreva M."/>
        </authorList>
    </citation>
    <scope>NUCLEOTIDE SEQUENCE [LARGE SCALE GENOMIC DNA]</scope>
    <source>
        <strain evidence="2 3">Baltimore</strain>
    </source>
</reference>
<gene>
    <name evidence="2" type="ORF">ANCCAN_10391</name>
</gene>
<dbReference type="Pfam" id="PF00188">
    <property type="entry name" value="CAP"/>
    <property type="match status" value="1"/>
</dbReference>
<evidence type="ECO:0000313" key="3">
    <source>
        <dbReference type="Proteomes" id="UP000252519"/>
    </source>
</evidence>